<dbReference type="EMBL" id="SAYW01000001">
    <property type="protein sequence ID" value="RWU10367.1"/>
    <property type="molecule type" value="Genomic_DNA"/>
</dbReference>
<evidence type="ECO:0000313" key="2">
    <source>
        <dbReference type="Proteomes" id="UP000284120"/>
    </source>
</evidence>
<dbReference type="Pfam" id="PF18762">
    <property type="entry name" value="Kinase-PolyVal"/>
    <property type="match status" value="1"/>
</dbReference>
<proteinExistence type="predicted"/>
<dbReference type="InterPro" id="IPR041055">
    <property type="entry name" value="Kinase-PolyVal"/>
</dbReference>
<reference evidence="1 2" key="1">
    <citation type="submission" date="2018-06" db="EMBL/GenBank/DDBJ databases">
        <title>Pedobacter endophyticus sp. nov., an endophytic bacterium isolated from a leaf of Triticum aestivum.</title>
        <authorList>
            <person name="Zhang L."/>
        </authorList>
    </citation>
    <scope>NUCLEOTIDE SEQUENCE [LARGE SCALE GENOMIC DNA]</scope>
    <source>
        <strain evidence="1 2">CM134L-2</strain>
    </source>
</reference>
<dbReference type="OrthoDB" id="1079625at2"/>
<dbReference type="RefSeq" id="WP_113645862.1">
    <property type="nucleotide sequence ID" value="NZ_QMHN01000001.1"/>
</dbReference>
<accession>A0A443Z1F4</accession>
<keyword evidence="2" id="KW-1185">Reference proteome</keyword>
<evidence type="ECO:0000313" key="1">
    <source>
        <dbReference type="EMBL" id="RWU10367.1"/>
    </source>
</evidence>
<gene>
    <name evidence="1" type="ORF">DPV69_03235</name>
</gene>
<comment type="caution">
    <text evidence="1">The sequence shown here is derived from an EMBL/GenBank/DDBJ whole genome shotgun (WGS) entry which is preliminary data.</text>
</comment>
<organism evidence="1 2">
    <name type="scientific">Pedobacter chitinilyticus</name>
    <dbReference type="NCBI Taxonomy" id="2233776"/>
    <lineage>
        <taxon>Bacteria</taxon>
        <taxon>Pseudomonadati</taxon>
        <taxon>Bacteroidota</taxon>
        <taxon>Sphingobacteriia</taxon>
        <taxon>Sphingobacteriales</taxon>
        <taxon>Sphingobacteriaceae</taxon>
        <taxon>Pedobacter</taxon>
    </lineage>
</organism>
<sequence>MKDELRNVLSGKSKVRFGEIIQTISSYLRKSTRTSTAPKDSKLFKKQETEVLERFIAEKSLWIDDIDFSKYVSEGAEQKVYLKDDKHVIKLNDAIYYLSWIDYFHNLLLHNYFFSDTAYELLGFTMDQNNVLYAVVQQTFVTVTTITDLQEVKDFLAKNGFSNTRNHDYFNSELGIILEDLHDENVLTNNGIPFFIDTVFYLTNEFWKD</sequence>
<protein>
    <submittedName>
        <fullName evidence="1">Uncharacterized protein</fullName>
    </submittedName>
</protein>
<dbReference type="Proteomes" id="UP000284120">
    <property type="component" value="Unassembled WGS sequence"/>
</dbReference>
<name>A0A443Z1F4_9SPHI</name>
<dbReference type="AlphaFoldDB" id="A0A443Z1F4"/>